<gene>
    <name evidence="2" type="ORF">A9K56_14690</name>
</gene>
<keyword evidence="1" id="KW-0812">Transmembrane</keyword>
<sequence length="263" mass="28843">MDNREPEGTYGDVPRVQGIEVAAAPPEPEAATDWSMLPLTRGDDDSAVMQALSRMRREPALLFTTAYLLVSLLGLWCSFWFYRGFELSILDYLQPSDFLVAGIRDPAYALLLAAGVLLVLLVSWPDTLRMRNAAKLEQLRARNWAWRAVLMRSVLTSWEGVGLRPLTAMTLAVAAFMAIGAANYVQVRGQQIRNEGRGEVIRLQLNGDAAPLPGTARLLGSSSAFLFVWWPQQRRAEAIPIAAVRKLQAVAVAAPAPKGRAGD</sequence>
<organism evidence="2 3">
    <name type="scientific">Stenotrophomonas maltophilia</name>
    <name type="common">Pseudomonas maltophilia</name>
    <name type="synonym">Xanthomonas maltophilia</name>
    <dbReference type="NCBI Taxonomy" id="40324"/>
    <lineage>
        <taxon>Bacteria</taxon>
        <taxon>Pseudomonadati</taxon>
        <taxon>Pseudomonadota</taxon>
        <taxon>Gammaproteobacteria</taxon>
        <taxon>Lysobacterales</taxon>
        <taxon>Lysobacteraceae</taxon>
        <taxon>Stenotrophomonas</taxon>
        <taxon>Stenotrophomonas maltophilia group</taxon>
    </lineage>
</organism>
<keyword evidence="1" id="KW-0472">Membrane</keyword>
<dbReference type="EMBL" id="LYVI01000009">
    <property type="protein sequence ID" value="OBU60569.1"/>
    <property type="molecule type" value="Genomic_DNA"/>
</dbReference>
<comment type="caution">
    <text evidence="2">The sequence shown here is derived from an EMBL/GenBank/DDBJ whole genome shotgun (WGS) entry which is preliminary data.</text>
</comment>
<reference evidence="2 3" key="1">
    <citation type="submission" date="2016-05" db="EMBL/GenBank/DDBJ databases">
        <title>Draft Genome Sequences of Stenotrophomonas maltophilia Strains Sm32COP, Sm41DVV, Sm46PAILV, SmF3, SmF22, SmSOFb1 and SmCVFa1, Isolated from Different Manures, in France.</title>
        <authorList>
            <person name="Nazaret S."/>
            <person name="Bodilis J."/>
        </authorList>
    </citation>
    <scope>NUCLEOTIDE SEQUENCE [LARGE SCALE GENOMIC DNA]</scope>
    <source>
        <strain evidence="2 3">Sm41DVV</strain>
    </source>
</reference>
<keyword evidence="1" id="KW-1133">Transmembrane helix</keyword>
<feature type="transmembrane region" description="Helical" evidence="1">
    <location>
        <begin position="60"/>
        <end position="82"/>
    </location>
</feature>
<feature type="transmembrane region" description="Helical" evidence="1">
    <location>
        <begin position="107"/>
        <end position="124"/>
    </location>
</feature>
<evidence type="ECO:0000313" key="2">
    <source>
        <dbReference type="EMBL" id="OBU60569.1"/>
    </source>
</evidence>
<proteinExistence type="predicted"/>
<evidence type="ECO:0008006" key="4">
    <source>
        <dbReference type="Google" id="ProtNLM"/>
    </source>
</evidence>
<feature type="transmembrane region" description="Helical" evidence="1">
    <location>
        <begin position="167"/>
        <end position="185"/>
    </location>
</feature>
<dbReference type="RefSeq" id="WP_065182649.1">
    <property type="nucleotide sequence ID" value="NZ_JAXRVG010000004.1"/>
</dbReference>
<dbReference type="AlphaFoldDB" id="A0AAP7GQF2"/>
<evidence type="ECO:0000256" key="1">
    <source>
        <dbReference type="SAM" id="Phobius"/>
    </source>
</evidence>
<accession>A0AAP7GQF2</accession>
<evidence type="ECO:0000313" key="3">
    <source>
        <dbReference type="Proteomes" id="UP000092125"/>
    </source>
</evidence>
<dbReference type="Proteomes" id="UP000092125">
    <property type="component" value="Unassembled WGS sequence"/>
</dbReference>
<name>A0AAP7GQF2_STEMA</name>
<protein>
    <recommendedName>
        <fullName evidence="4">Transmembrane protein</fullName>
    </recommendedName>
</protein>